<keyword evidence="4" id="KW-1185">Reference proteome</keyword>
<dbReference type="Proteomes" id="UP001156441">
    <property type="component" value="Unassembled WGS sequence"/>
</dbReference>
<keyword evidence="1" id="KW-0812">Transmembrane</keyword>
<evidence type="ECO:0000259" key="2">
    <source>
        <dbReference type="PROSITE" id="PS50924"/>
    </source>
</evidence>
<accession>A0ABT2JCI0</accession>
<dbReference type="PROSITE" id="PS50924">
    <property type="entry name" value="MHYT"/>
    <property type="match status" value="1"/>
</dbReference>
<name>A0ABT2JCI0_9PSEU</name>
<comment type="caution">
    <text evidence="3">The sequence shown here is derived from an EMBL/GenBank/DDBJ whole genome shotgun (WGS) entry which is preliminary data.</text>
</comment>
<dbReference type="Pfam" id="PF03707">
    <property type="entry name" value="MHYT"/>
    <property type="match status" value="3"/>
</dbReference>
<feature type="transmembrane region" description="Helical" evidence="1">
    <location>
        <begin position="82"/>
        <end position="101"/>
    </location>
</feature>
<feature type="transmembrane region" description="Helical" evidence="1">
    <location>
        <begin position="6"/>
        <end position="29"/>
    </location>
</feature>
<feature type="transmembrane region" description="Helical" evidence="1">
    <location>
        <begin position="173"/>
        <end position="193"/>
    </location>
</feature>
<gene>
    <name evidence="3" type="ORF">JT362_20370</name>
</gene>
<keyword evidence="1" id="KW-1133">Transmembrane helix</keyword>
<feature type="transmembrane region" description="Helical" evidence="1">
    <location>
        <begin position="108"/>
        <end position="132"/>
    </location>
</feature>
<keyword evidence="1" id="KW-0472">Membrane</keyword>
<sequence length="252" mass="26247">MQHFAMGSWLLFFAYATSVVGSTVGLACTLQARHASGRARLGWLVLAAVSIGGVGIWLMHFIAMLGFATPGMPVRYDIARTVLSAVLSISAVFGGLVVFGVRAGFSRWRLLVGGLIMGLAVNLMHYTGMWAVRIKGTIGYDGGLVLLSVVIAVVAATAALLFTVVVDRLALRVAAGLVMGVAVTGMHYTGMAAVRVTMDQAAPDPAGVEVFSFLFPVFVLAAAALAVPISAVLMAPTRRARAPLPALQTSST</sequence>
<feature type="transmembrane region" description="Helical" evidence="1">
    <location>
        <begin position="213"/>
        <end position="235"/>
    </location>
</feature>
<dbReference type="PANTHER" id="PTHR35152:SF1">
    <property type="entry name" value="DOMAIN SIGNALLING PROTEIN, PUTATIVE (AFU_ORTHOLOGUE AFUA_5G11310)-RELATED"/>
    <property type="match status" value="1"/>
</dbReference>
<organism evidence="3 4">
    <name type="scientific">Actinophytocola gossypii</name>
    <dbReference type="NCBI Taxonomy" id="2812003"/>
    <lineage>
        <taxon>Bacteria</taxon>
        <taxon>Bacillati</taxon>
        <taxon>Actinomycetota</taxon>
        <taxon>Actinomycetes</taxon>
        <taxon>Pseudonocardiales</taxon>
        <taxon>Pseudonocardiaceae</taxon>
    </lineage>
</organism>
<dbReference type="RefSeq" id="WP_260193244.1">
    <property type="nucleotide sequence ID" value="NZ_JAFFZE010000015.1"/>
</dbReference>
<proteinExistence type="predicted"/>
<protein>
    <submittedName>
        <fullName evidence="3">Signal protein</fullName>
    </submittedName>
</protein>
<evidence type="ECO:0000313" key="4">
    <source>
        <dbReference type="Proteomes" id="UP001156441"/>
    </source>
</evidence>
<feature type="transmembrane region" description="Helical" evidence="1">
    <location>
        <begin position="144"/>
        <end position="166"/>
    </location>
</feature>
<feature type="transmembrane region" description="Helical" evidence="1">
    <location>
        <begin position="41"/>
        <end position="62"/>
    </location>
</feature>
<feature type="domain" description="MHYT" evidence="2">
    <location>
        <begin position="6"/>
        <end position="197"/>
    </location>
</feature>
<dbReference type="PANTHER" id="PTHR35152">
    <property type="entry name" value="DOMAIN SIGNALLING PROTEIN, PUTATIVE (AFU_ORTHOLOGUE AFUA_5G11310)-RELATED"/>
    <property type="match status" value="1"/>
</dbReference>
<evidence type="ECO:0000256" key="1">
    <source>
        <dbReference type="PROSITE-ProRule" id="PRU00244"/>
    </source>
</evidence>
<reference evidence="3 4" key="1">
    <citation type="submission" date="2021-02" db="EMBL/GenBank/DDBJ databases">
        <title>Actinophytocola xerophila sp. nov., isolated from soil of cotton cropping field.</title>
        <authorList>
            <person name="Huang R."/>
            <person name="Chen X."/>
            <person name="Ge X."/>
            <person name="Liu W."/>
        </authorList>
    </citation>
    <scope>NUCLEOTIDE SEQUENCE [LARGE SCALE GENOMIC DNA]</scope>
    <source>
        <strain evidence="3 4">S1-96</strain>
    </source>
</reference>
<dbReference type="InterPro" id="IPR005330">
    <property type="entry name" value="MHYT_dom"/>
</dbReference>
<evidence type="ECO:0000313" key="3">
    <source>
        <dbReference type="EMBL" id="MCT2585481.1"/>
    </source>
</evidence>
<dbReference type="EMBL" id="JAFFZE010000015">
    <property type="protein sequence ID" value="MCT2585481.1"/>
    <property type="molecule type" value="Genomic_DNA"/>
</dbReference>